<feature type="region of interest" description="Disordered" evidence="1">
    <location>
        <begin position="1"/>
        <end position="20"/>
    </location>
</feature>
<evidence type="ECO:0000256" key="1">
    <source>
        <dbReference type="SAM" id="MobiDB-lite"/>
    </source>
</evidence>
<accession>F8TBX7</accession>
<reference evidence="2 5" key="1">
    <citation type="journal article" date="2011" name="Virus Genes">
        <title>Comparative genomic sequence analysis of the Marek's disease vaccine strain SB-1.</title>
        <authorList>
            <person name="Spatz S.J."/>
            <person name="Schat K.A."/>
        </authorList>
    </citation>
    <scope>NUCLEOTIDE SEQUENCE [LARGE SCALE GENOMIC DNA]</scope>
    <source>
        <strain evidence="2">SB-1</strain>
    </source>
</reference>
<dbReference type="EMBL" id="MH939248">
    <property type="protein sequence ID" value="QEY02303.1"/>
    <property type="molecule type" value="Genomic_DNA"/>
</dbReference>
<name>F8TBX7_9ALPH</name>
<dbReference type="EMBL" id="HQ840738">
    <property type="protein sequence ID" value="AEI00188.1"/>
    <property type="molecule type" value="Genomic_DNA"/>
</dbReference>
<dbReference type="Proteomes" id="UP000095860">
    <property type="component" value="Segment"/>
</dbReference>
<evidence type="ECO:0000313" key="4">
    <source>
        <dbReference type="EMBL" id="QEY02302.1"/>
    </source>
</evidence>
<keyword evidence="5" id="KW-1185">Reference proteome</keyword>
<keyword evidence="3" id="KW-0167">Capsid protein</keyword>
<dbReference type="GO" id="GO:0019028">
    <property type="term" value="C:viral capsid"/>
    <property type="evidence" value="ECO:0007669"/>
    <property type="project" value="UniProtKB-KW"/>
</dbReference>
<evidence type="ECO:0000313" key="5">
    <source>
        <dbReference type="Proteomes" id="UP000095860"/>
    </source>
</evidence>
<dbReference type="RefSeq" id="YP_010795579.1">
    <property type="nucleotide sequence ID" value="NC_075702.1"/>
</dbReference>
<sequence>MGVFIRTGRRLQPGSGLGAPACAMKPPSPGGDAKAAVRGSQASCVPAIAAPLPEKEKHPVRTSRAPGQRRSPPAPREIPKSRCGGLGHGIYGGGVEGGMRRCSRRMQSGHGN</sequence>
<evidence type="ECO:0000313" key="3">
    <source>
        <dbReference type="EMBL" id="AEI00280.1"/>
    </source>
</evidence>
<reference evidence="4" key="2">
    <citation type="submission" date="2018-09" db="EMBL/GenBank/DDBJ databases">
        <title>Genomic sequence analysis of Gallid alphaherpesvirus 3 strain 301B/1.</title>
        <authorList>
            <person name="Kim T."/>
            <person name="Volkening J.D."/>
            <person name="Spatz S.J."/>
        </authorList>
    </citation>
    <scope>NUCLEOTIDE SEQUENCE</scope>
    <source>
        <strain evidence="4">301B/1</strain>
    </source>
</reference>
<dbReference type="EMBL" id="HQ840738">
    <property type="protein sequence ID" value="AEI00280.1"/>
    <property type="molecule type" value="Genomic_DNA"/>
</dbReference>
<dbReference type="GeneID" id="80532739"/>
<organism evidence="2 5">
    <name type="scientific">Gallid alphaherpesvirus 3</name>
    <dbReference type="NCBI Taxonomy" id="35250"/>
    <lineage>
        <taxon>Viruses</taxon>
        <taxon>Duplodnaviria</taxon>
        <taxon>Heunggongvirae</taxon>
        <taxon>Peploviricota</taxon>
        <taxon>Herviviricetes</taxon>
        <taxon>Herpesvirales</taxon>
        <taxon>Orthoherpesviridae</taxon>
        <taxon>Alphaherpesvirinae</taxon>
        <taxon>Mardivirus</taxon>
        <taxon>Mardivirus gallidalpha3</taxon>
    </lineage>
</organism>
<protein>
    <submittedName>
        <fullName evidence="2">ORF3 protein</fullName>
    </submittedName>
    <submittedName>
        <fullName evidence="3">Virion coat protein</fullName>
    </submittedName>
</protein>
<evidence type="ECO:0000313" key="2">
    <source>
        <dbReference type="EMBL" id="AEI00188.1"/>
    </source>
</evidence>
<feature type="compositionally biased region" description="Gly residues" evidence="1">
    <location>
        <begin position="84"/>
        <end position="97"/>
    </location>
</feature>
<feature type="region of interest" description="Disordered" evidence="1">
    <location>
        <begin position="48"/>
        <end position="112"/>
    </location>
</feature>
<gene>
    <name evidence="2" type="primary">ORF3</name>
    <name evidence="3" type="synonym">ORF413</name>
</gene>
<keyword evidence="3" id="KW-0946">Virion</keyword>
<dbReference type="EMBL" id="MH939248">
    <property type="protein sequence ID" value="QEY02302.1"/>
    <property type="molecule type" value="Genomic_DNA"/>
</dbReference>
<dbReference type="KEGG" id="vg:80532739"/>
<proteinExistence type="predicted"/>